<dbReference type="EMBL" id="JAUSRV010000002">
    <property type="protein sequence ID" value="MDP9969651.1"/>
    <property type="molecule type" value="Genomic_DNA"/>
</dbReference>
<evidence type="ECO:0000313" key="2">
    <source>
        <dbReference type="EMBL" id="MDP9969651.1"/>
    </source>
</evidence>
<comment type="caution">
    <text evidence="2">The sequence shown here is derived from an EMBL/GenBank/DDBJ whole genome shotgun (WGS) entry which is preliminary data.</text>
</comment>
<proteinExistence type="predicted"/>
<keyword evidence="1" id="KW-0472">Membrane</keyword>
<evidence type="ECO:0000256" key="1">
    <source>
        <dbReference type="SAM" id="Phobius"/>
    </source>
</evidence>
<sequence>MSEQFQDKLAAVCFSLIGVGLATLITVGALSLAVLAVKFTYETVTHWEQCK</sequence>
<reference evidence="2" key="1">
    <citation type="submission" date="2023-07" db="EMBL/GenBank/DDBJ databases">
        <title>Sorghum-associated microbial communities from plants grown in Nebraska, USA.</title>
        <authorList>
            <person name="Schachtman D."/>
        </authorList>
    </citation>
    <scope>NUCLEOTIDE SEQUENCE</scope>
    <source>
        <strain evidence="2">DS3315</strain>
    </source>
</reference>
<protein>
    <submittedName>
        <fullName evidence="2">Uncharacterized protein</fullName>
    </submittedName>
</protein>
<keyword evidence="1" id="KW-1133">Transmembrane helix</keyword>
<feature type="transmembrane region" description="Helical" evidence="1">
    <location>
        <begin position="12"/>
        <end position="37"/>
    </location>
</feature>
<name>A0AAW8EC02_VARPD</name>
<accession>A0AAW8EC02</accession>
<gene>
    <name evidence="2" type="ORF">J2W39_000879</name>
</gene>
<dbReference type="AlphaFoldDB" id="A0AAW8EC02"/>
<organism evidence="2 3">
    <name type="scientific">Variovorax paradoxus</name>
    <dbReference type="NCBI Taxonomy" id="34073"/>
    <lineage>
        <taxon>Bacteria</taxon>
        <taxon>Pseudomonadati</taxon>
        <taxon>Pseudomonadota</taxon>
        <taxon>Betaproteobacteria</taxon>
        <taxon>Burkholderiales</taxon>
        <taxon>Comamonadaceae</taxon>
        <taxon>Variovorax</taxon>
    </lineage>
</organism>
<dbReference type="Proteomes" id="UP001224845">
    <property type="component" value="Unassembled WGS sequence"/>
</dbReference>
<keyword evidence="1" id="KW-0812">Transmembrane</keyword>
<dbReference type="RefSeq" id="WP_307592517.1">
    <property type="nucleotide sequence ID" value="NZ_JAUSRV010000002.1"/>
</dbReference>
<evidence type="ECO:0000313" key="3">
    <source>
        <dbReference type="Proteomes" id="UP001224845"/>
    </source>
</evidence>